<dbReference type="Gene3D" id="3.40.120.10">
    <property type="entry name" value="Alpha-D-Glucose-1,6-Bisphosphate, subunit A, domain 3"/>
    <property type="match status" value="3"/>
</dbReference>
<evidence type="ECO:0000256" key="5">
    <source>
        <dbReference type="ARBA" id="ARBA00010231"/>
    </source>
</evidence>
<evidence type="ECO:0000256" key="8">
    <source>
        <dbReference type="ARBA" id="ARBA00022553"/>
    </source>
</evidence>
<evidence type="ECO:0000256" key="2">
    <source>
        <dbReference type="ARBA" id="ARBA00001946"/>
    </source>
</evidence>
<sequence>MTEISKAVREKLEGWLQDPTIDEATKQELRDLANNPAELEDRFYRDLEFGTGGLRGVIGAGSNRMNLYTVGRASQGFAEYILEAHAGQAGAPSVVIAHDCRHFSPEFALEAALVLAGNGIVAKLFPSLRPTPQLSYSVRAQKATGGIVVTASHNPPEYNGYKVYNSTGGQLVPHEAEQVIARIQDIASFAQVKRLSREEAEAKGLLVWLGAAEDEAFADTVANTSVNRELMASGAAKDLVVVFTPLHGTGNLPVRSALAKIGFTQVHIVKEQELPDGDFPTVKSPNPEEREAFTMAIELGKQVGADLLIGTDPDADRMGAVVRTRDGEYEILTGNQSGSLLVHYVLSQLKERGALPTNGAVVKTIVTSEFGAAIARHYGATVFNTLTGFKYIGEKMNEFEASGEYTYLFGYEESYGYLAGNYARDKDAVVASTLICEAAAYYKRQGKTLIDVLEELYGQFGYYREALASRTLKGKDGLAQIGALMEAFRSNPPQEVGGVRVSEVLDYSLGLDGLPKENVLKFLLEDGSWFCLRPSGTEPKIKFYFGVCGTSTEDAKSRLSRIQDDVLARVDK</sequence>
<evidence type="ECO:0000256" key="14">
    <source>
        <dbReference type="ARBA" id="ARBA00041467"/>
    </source>
</evidence>
<feature type="domain" description="Alpha-D-phosphohexomutase alpha/beta/alpha" evidence="18">
    <location>
        <begin position="231"/>
        <end position="321"/>
    </location>
</feature>
<evidence type="ECO:0000259" key="16">
    <source>
        <dbReference type="Pfam" id="PF00408"/>
    </source>
</evidence>
<comment type="caution">
    <text evidence="20">The sequence shown here is derived from an EMBL/GenBank/DDBJ whole genome shotgun (WGS) entry which is preliminary data.</text>
</comment>
<dbReference type="SUPFAM" id="SSF53738">
    <property type="entry name" value="Phosphoglucomutase, first 3 domains"/>
    <property type="match status" value="3"/>
</dbReference>
<dbReference type="CDD" id="cd05799">
    <property type="entry name" value="PGM2"/>
    <property type="match status" value="1"/>
</dbReference>
<dbReference type="Gene3D" id="3.30.310.50">
    <property type="entry name" value="Alpha-D-phosphohexomutase, C-terminal domain"/>
    <property type="match status" value="1"/>
</dbReference>
<dbReference type="Pfam" id="PF02880">
    <property type="entry name" value="PGM_PMM_III"/>
    <property type="match status" value="1"/>
</dbReference>
<dbReference type="PANTHER" id="PTHR45745">
    <property type="entry name" value="PHOSPHOMANNOMUTASE 45A"/>
    <property type="match status" value="1"/>
</dbReference>
<dbReference type="SUPFAM" id="SSF55957">
    <property type="entry name" value="Phosphoglucomutase, C-terminal domain"/>
    <property type="match status" value="1"/>
</dbReference>
<dbReference type="Pfam" id="PF02879">
    <property type="entry name" value="PGM_PMM_II"/>
    <property type="match status" value="1"/>
</dbReference>
<feature type="domain" description="Alpha-D-phosphohexomutase alpha/beta/alpha" evidence="19">
    <location>
        <begin position="334"/>
        <end position="458"/>
    </location>
</feature>
<evidence type="ECO:0000259" key="18">
    <source>
        <dbReference type="Pfam" id="PF02879"/>
    </source>
</evidence>
<dbReference type="EMBL" id="JALPRK010000019">
    <property type="protein sequence ID" value="MCK8489077.1"/>
    <property type="molecule type" value="Genomic_DNA"/>
</dbReference>
<feature type="domain" description="Alpha-D-phosphohexomutase alpha/beta/alpha" evidence="17">
    <location>
        <begin position="48"/>
        <end position="186"/>
    </location>
</feature>
<dbReference type="PROSITE" id="PS00710">
    <property type="entry name" value="PGM_PMM"/>
    <property type="match status" value="1"/>
</dbReference>
<dbReference type="InterPro" id="IPR005844">
    <property type="entry name" value="A-D-PHexomutase_a/b/a-I"/>
</dbReference>
<comment type="pathway">
    <text evidence="4">Lipid metabolism.</text>
</comment>
<dbReference type="InterPro" id="IPR005841">
    <property type="entry name" value="Alpha-D-phosphohexomutase_SF"/>
</dbReference>
<dbReference type="PRINTS" id="PR00509">
    <property type="entry name" value="PGMPMM"/>
</dbReference>
<dbReference type="InterPro" id="IPR005843">
    <property type="entry name" value="A-D-PHexomutase_C"/>
</dbReference>
<dbReference type="GO" id="GO:0006006">
    <property type="term" value="P:glucose metabolic process"/>
    <property type="evidence" value="ECO:0007669"/>
    <property type="project" value="UniProtKB-KW"/>
</dbReference>
<evidence type="ECO:0000256" key="6">
    <source>
        <dbReference type="ARBA" id="ARBA00012728"/>
    </source>
</evidence>
<evidence type="ECO:0000256" key="7">
    <source>
        <dbReference type="ARBA" id="ARBA00022526"/>
    </source>
</evidence>
<keyword evidence="10 15" id="KW-0460">Magnesium</keyword>
<evidence type="ECO:0000256" key="13">
    <source>
        <dbReference type="ARBA" id="ARBA00041398"/>
    </source>
</evidence>
<dbReference type="AlphaFoldDB" id="A0A9X2BRL4"/>
<organism evidence="20 21">
    <name type="scientific">Paenibacillus mellifer</name>
    <dbReference type="NCBI Taxonomy" id="2937794"/>
    <lineage>
        <taxon>Bacteria</taxon>
        <taxon>Bacillati</taxon>
        <taxon>Bacillota</taxon>
        <taxon>Bacilli</taxon>
        <taxon>Bacillales</taxon>
        <taxon>Paenibacillaceae</taxon>
        <taxon>Paenibacillus</taxon>
    </lineage>
</organism>
<evidence type="ECO:0000256" key="4">
    <source>
        <dbReference type="ARBA" id="ARBA00005189"/>
    </source>
</evidence>
<keyword evidence="11" id="KW-0413">Isomerase</keyword>
<keyword evidence="7" id="KW-0119">Carbohydrate metabolism</keyword>
<name>A0A9X2BRL4_9BACL</name>
<feature type="domain" description="Alpha-D-phosphohexomutase C-terminal" evidence="16">
    <location>
        <begin position="502"/>
        <end position="550"/>
    </location>
</feature>
<dbReference type="Pfam" id="PF02878">
    <property type="entry name" value="PGM_PMM_I"/>
    <property type="match status" value="1"/>
</dbReference>
<evidence type="ECO:0000256" key="9">
    <source>
        <dbReference type="ARBA" id="ARBA00022723"/>
    </source>
</evidence>
<gene>
    <name evidence="20" type="ORF">M0651_18045</name>
</gene>
<comment type="cofactor">
    <cofactor evidence="2">
        <name>Mg(2+)</name>
        <dbReference type="ChEBI" id="CHEBI:18420"/>
    </cofactor>
</comment>
<dbReference type="InterPro" id="IPR005846">
    <property type="entry name" value="A-D-PHexomutase_a/b/a-III"/>
</dbReference>
<keyword evidence="8" id="KW-0597">Phosphoprotein</keyword>
<reference evidence="20" key="1">
    <citation type="submission" date="2022-04" db="EMBL/GenBank/DDBJ databases">
        <authorList>
            <person name="Seo M.-J."/>
        </authorList>
    </citation>
    <scope>NUCLEOTIDE SEQUENCE</scope>
    <source>
        <strain evidence="20">MBLB2552</strain>
    </source>
</reference>
<dbReference type="InterPro" id="IPR016055">
    <property type="entry name" value="A-D-PHexomutase_a/b/a-I/II/III"/>
</dbReference>
<evidence type="ECO:0000256" key="12">
    <source>
        <dbReference type="ARBA" id="ARBA00039995"/>
    </source>
</evidence>
<dbReference type="InterPro" id="IPR005845">
    <property type="entry name" value="A-D-PHexomutase_a/b/a-II"/>
</dbReference>
<dbReference type="GO" id="GO:0006166">
    <property type="term" value="P:purine ribonucleoside salvage"/>
    <property type="evidence" value="ECO:0007669"/>
    <property type="project" value="TreeGrafter"/>
</dbReference>
<keyword evidence="7" id="KW-0313">Glucose metabolism</keyword>
<evidence type="ECO:0000256" key="10">
    <source>
        <dbReference type="ARBA" id="ARBA00022842"/>
    </source>
</evidence>
<dbReference type="GO" id="GO:0000287">
    <property type="term" value="F:magnesium ion binding"/>
    <property type="evidence" value="ECO:0007669"/>
    <property type="project" value="InterPro"/>
</dbReference>
<evidence type="ECO:0000313" key="21">
    <source>
        <dbReference type="Proteomes" id="UP001139534"/>
    </source>
</evidence>
<dbReference type="InterPro" id="IPR016066">
    <property type="entry name" value="A-D-PHexomutase_CS"/>
</dbReference>
<evidence type="ECO:0000259" key="19">
    <source>
        <dbReference type="Pfam" id="PF02880"/>
    </source>
</evidence>
<evidence type="ECO:0000256" key="11">
    <source>
        <dbReference type="ARBA" id="ARBA00023235"/>
    </source>
</evidence>
<protein>
    <recommendedName>
        <fullName evidence="12">Phosphoglucomutase</fullName>
        <ecNumber evidence="6">5.4.2.2</ecNumber>
    </recommendedName>
    <alternativeName>
        <fullName evidence="14">Alpha-phosphoglucomutase</fullName>
    </alternativeName>
    <alternativeName>
        <fullName evidence="13">Glucose phosphomutase</fullName>
    </alternativeName>
</protein>
<evidence type="ECO:0000256" key="1">
    <source>
        <dbReference type="ARBA" id="ARBA00000443"/>
    </source>
</evidence>
<evidence type="ECO:0000256" key="3">
    <source>
        <dbReference type="ARBA" id="ARBA00005164"/>
    </source>
</evidence>
<dbReference type="EC" id="5.4.2.2" evidence="6"/>
<dbReference type="RefSeq" id="WP_248553123.1">
    <property type="nucleotide sequence ID" value="NZ_JALPRK010000019.1"/>
</dbReference>
<dbReference type="Proteomes" id="UP001139534">
    <property type="component" value="Unassembled WGS sequence"/>
</dbReference>
<dbReference type="Pfam" id="PF00408">
    <property type="entry name" value="PGM_PMM_IV"/>
    <property type="match status" value="1"/>
</dbReference>
<keyword evidence="9 15" id="KW-0479">Metal-binding</keyword>
<comment type="similarity">
    <text evidence="5 15">Belongs to the phosphohexose mutase family.</text>
</comment>
<dbReference type="PANTHER" id="PTHR45745:SF1">
    <property type="entry name" value="PHOSPHOGLUCOMUTASE 2B-RELATED"/>
    <property type="match status" value="1"/>
</dbReference>
<comment type="pathway">
    <text evidence="3">Glycolipid metabolism; diglucosyl-diacylglycerol biosynthesis.</text>
</comment>
<evidence type="ECO:0000259" key="17">
    <source>
        <dbReference type="Pfam" id="PF02878"/>
    </source>
</evidence>
<keyword evidence="21" id="KW-1185">Reference proteome</keyword>
<evidence type="ECO:0000313" key="20">
    <source>
        <dbReference type="EMBL" id="MCK8489077.1"/>
    </source>
</evidence>
<proteinExistence type="inferred from homology"/>
<dbReference type="GO" id="GO:0008973">
    <property type="term" value="F:phosphopentomutase activity"/>
    <property type="evidence" value="ECO:0007669"/>
    <property type="project" value="TreeGrafter"/>
</dbReference>
<evidence type="ECO:0000256" key="15">
    <source>
        <dbReference type="RuleBase" id="RU004326"/>
    </source>
</evidence>
<accession>A0A9X2BRL4</accession>
<dbReference type="GO" id="GO:0004614">
    <property type="term" value="F:phosphoglucomutase activity"/>
    <property type="evidence" value="ECO:0007669"/>
    <property type="project" value="UniProtKB-EC"/>
</dbReference>
<comment type="catalytic activity">
    <reaction evidence="1">
        <text>alpha-D-glucose 1-phosphate = alpha-D-glucose 6-phosphate</text>
        <dbReference type="Rhea" id="RHEA:23536"/>
        <dbReference type="ChEBI" id="CHEBI:58225"/>
        <dbReference type="ChEBI" id="CHEBI:58601"/>
        <dbReference type="EC" id="5.4.2.2"/>
    </reaction>
</comment>
<dbReference type="InterPro" id="IPR036900">
    <property type="entry name" value="A-D-PHexomutase_C_sf"/>
</dbReference>